<evidence type="ECO:0000256" key="1">
    <source>
        <dbReference type="ARBA" id="ARBA00022559"/>
    </source>
</evidence>
<evidence type="ECO:0000256" key="4">
    <source>
        <dbReference type="SAM" id="MobiDB-lite"/>
    </source>
</evidence>
<keyword evidence="3" id="KW-0676">Redox-active center</keyword>
<evidence type="ECO:0000256" key="2">
    <source>
        <dbReference type="ARBA" id="ARBA00022862"/>
    </source>
</evidence>
<accession>A0A1I0VYQ6</accession>
<evidence type="ECO:0000313" key="7">
    <source>
        <dbReference type="Proteomes" id="UP000199012"/>
    </source>
</evidence>
<dbReference type="Pfam" id="PF00578">
    <property type="entry name" value="AhpC-TSA"/>
    <property type="match status" value="1"/>
</dbReference>
<dbReference type="SUPFAM" id="SSF52833">
    <property type="entry name" value="Thioredoxin-like"/>
    <property type="match status" value="1"/>
</dbReference>
<evidence type="ECO:0000313" key="6">
    <source>
        <dbReference type="EMBL" id="SFA81033.1"/>
    </source>
</evidence>
<proteinExistence type="predicted"/>
<protein>
    <submittedName>
        <fullName evidence="6">Peroxiredoxin</fullName>
    </submittedName>
</protein>
<dbReference type="AlphaFoldDB" id="A0A1I0VYQ6"/>
<reference evidence="6 7" key="1">
    <citation type="submission" date="2016-10" db="EMBL/GenBank/DDBJ databases">
        <authorList>
            <person name="de Groot N.N."/>
        </authorList>
    </citation>
    <scope>NUCLEOTIDE SEQUENCE [LARGE SCALE GENOMIC DNA]</scope>
    <source>
        <strain evidence="6 7">CGMCC 4.6945</strain>
    </source>
</reference>
<sequence>MTPGADAPAAVGAPGAAGAPGAPAVGEDLGPRLDGLVLPNTHGTPVPLAGLRGAPALLVLLPYAFSRTCTSELGELRDGLGSLEATGVRVLAVSCDPVPALRAWAEQERVGLDLLSDFWPHGAAARALGAFDEVNGVARRGSFLLDAGGVLRWSVLGPSGRARPFDAYRAAVADLVG</sequence>
<organism evidence="6 7">
    <name type="scientific">Cellulomonas marina</name>
    <dbReference type="NCBI Taxonomy" id="988821"/>
    <lineage>
        <taxon>Bacteria</taxon>
        <taxon>Bacillati</taxon>
        <taxon>Actinomycetota</taxon>
        <taxon>Actinomycetes</taxon>
        <taxon>Micrococcales</taxon>
        <taxon>Cellulomonadaceae</taxon>
        <taxon>Cellulomonas</taxon>
    </lineage>
</organism>
<dbReference type="RefSeq" id="WP_275407317.1">
    <property type="nucleotide sequence ID" value="NZ_BONM01000001.1"/>
</dbReference>
<dbReference type="GO" id="GO:0004601">
    <property type="term" value="F:peroxidase activity"/>
    <property type="evidence" value="ECO:0007669"/>
    <property type="project" value="UniProtKB-KW"/>
</dbReference>
<gene>
    <name evidence="6" type="ORF">SAMN05421867_10229</name>
</gene>
<evidence type="ECO:0000259" key="5">
    <source>
        <dbReference type="PROSITE" id="PS51352"/>
    </source>
</evidence>
<dbReference type="Proteomes" id="UP000199012">
    <property type="component" value="Unassembled WGS sequence"/>
</dbReference>
<keyword evidence="2" id="KW-0049">Antioxidant</keyword>
<feature type="region of interest" description="Disordered" evidence="4">
    <location>
        <begin position="1"/>
        <end position="25"/>
    </location>
</feature>
<feature type="domain" description="Thioredoxin" evidence="5">
    <location>
        <begin position="18"/>
        <end position="177"/>
    </location>
</feature>
<keyword evidence="7" id="KW-1185">Reference proteome</keyword>
<dbReference type="InterPro" id="IPR000866">
    <property type="entry name" value="AhpC/TSA"/>
</dbReference>
<keyword evidence="1" id="KW-0560">Oxidoreductase</keyword>
<dbReference type="PANTHER" id="PTHR43110:SF1">
    <property type="entry name" value="THIOL PEROXIDASE"/>
    <property type="match status" value="1"/>
</dbReference>
<dbReference type="PANTHER" id="PTHR43110">
    <property type="entry name" value="THIOL PEROXIDASE"/>
    <property type="match status" value="1"/>
</dbReference>
<evidence type="ECO:0000256" key="3">
    <source>
        <dbReference type="ARBA" id="ARBA00023284"/>
    </source>
</evidence>
<name>A0A1I0VYQ6_9CELL</name>
<dbReference type="PROSITE" id="PS51352">
    <property type="entry name" value="THIOREDOXIN_2"/>
    <property type="match status" value="1"/>
</dbReference>
<dbReference type="STRING" id="988821.SAMN05421867_10229"/>
<dbReference type="InterPro" id="IPR050455">
    <property type="entry name" value="Tpx_Peroxidase_subfamily"/>
</dbReference>
<keyword evidence="1" id="KW-0575">Peroxidase</keyword>
<dbReference type="EMBL" id="FOKA01000002">
    <property type="protein sequence ID" value="SFA81033.1"/>
    <property type="molecule type" value="Genomic_DNA"/>
</dbReference>
<dbReference type="Gene3D" id="3.40.30.10">
    <property type="entry name" value="Glutaredoxin"/>
    <property type="match status" value="1"/>
</dbReference>
<dbReference type="InterPro" id="IPR013766">
    <property type="entry name" value="Thioredoxin_domain"/>
</dbReference>
<dbReference type="InterPro" id="IPR036249">
    <property type="entry name" value="Thioredoxin-like_sf"/>
</dbReference>